<dbReference type="SUPFAM" id="SSF52255">
    <property type="entry name" value="N5-CAIR mutase (phosphoribosylaminoimidazole carboxylase, PurE)"/>
    <property type="match status" value="1"/>
</dbReference>
<dbReference type="PROSITE" id="PS01106">
    <property type="entry name" value="RIBOSOMAL_L18E"/>
    <property type="match status" value="1"/>
</dbReference>
<dbReference type="Pfam" id="PF22660">
    <property type="entry name" value="RS_preATP-grasp-like"/>
    <property type="match status" value="1"/>
</dbReference>
<keyword evidence="9" id="KW-0210">Decarboxylase</keyword>
<proteinExistence type="inferred from homology"/>
<comment type="catalytic activity">
    <reaction evidence="1">
        <text>5-amino-1-(5-phospho-D-ribosyl)imidazole-4-carboxylate + H(+) = 5-amino-1-(5-phospho-beta-D-ribosyl)imidazole + CO2</text>
        <dbReference type="Rhea" id="RHEA:10792"/>
        <dbReference type="ChEBI" id="CHEBI:15378"/>
        <dbReference type="ChEBI" id="CHEBI:16526"/>
        <dbReference type="ChEBI" id="CHEBI:77657"/>
        <dbReference type="ChEBI" id="CHEBI:137981"/>
        <dbReference type="EC" id="4.1.1.21"/>
    </reaction>
</comment>
<dbReference type="Gene3D" id="3.30.470.20">
    <property type="entry name" value="ATP-grasp fold, B domain"/>
    <property type="match status" value="1"/>
</dbReference>
<dbReference type="GO" id="GO:0005524">
    <property type="term" value="F:ATP binding"/>
    <property type="evidence" value="ECO:0007669"/>
    <property type="project" value="UniProtKB-UniRule"/>
</dbReference>
<evidence type="ECO:0000313" key="17">
    <source>
        <dbReference type="EMBL" id="KAF2746902.1"/>
    </source>
</evidence>
<dbReference type="GO" id="GO:0006189">
    <property type="term" value="P:'de novo' IMP biosynthetic process"/>
    <property type="evidence" value="ECO:0007669"/>
    <property type="project" value="UniProtKB-UniPathway"/>
</dbReference>
<dbReference type="Gene3D" id="3.40.50.1970">
    <property type="match status" value="1"/>
</dbReference>
<dbReference type="InterPro" id="IPR000031">
    <property type="entry name" value="PurE_dom"/>
</dbReference>
<keyword evidence="12" id="KW-0456">Lyase</keyword>
<evidence type="ECO:0000259" key="16">
    <source>
        <dbReference type="PROSITE" id="PS50975"/>
    </source>
</evidence>
<dbReference type="AlphaFoldDB" id="A0A6A6V8C3"/>
<dbReference type="InterPro" id="IPR005875">
    <property type="entry name" value="PurK"/>
</dbReference>
<dbReference type="EC" id="4.1.1.21" evidence="5"/>
<keyword evidence="7 14" id="KW-0547">Nucleotide-binding</keyword>
<feature type="region of interest" description="Disordered" evidence="15">
    <location>
        <begin position="199"/>
        <end position="226"/>
    </location>
</feature>
<dbReference type="GO" id="GO:0046872">
    <property type="term" value="F:metal ion binding"/>
    <property type="evidence" value="ECO:0007669"/>
    <property type="project" value="InterPro"/>
</dbReference>
<keyword evidence="8" id="KW-0658">Purine biosynthesis</keyword>
<accession>A0A6A6V8C3</accession>
<evidence type="ECO:0000256" key="4">
    <source>
        <dbReference type="ARBA" id="ARBA00006815"/>
    </source>
</evidence>
<dbReference type="PANTHER" id="PTHR11609">
    <property type="entry name" value="PURINE BIOSYNTHESIS PROTEIN 6/7, PUR6/7"/>
    <property type="match status" value="1"/>
</dbReference>
<evidence type="ECO:0000256" key="3">
    <source>
        <dbReference type="ARBA" id="ARBA00006114"/>
    </source>
</evidence>
<dbReference type="InterPro" id="IPR033747">
    <property type="entry name" value="PurE_ClassI"/>
</dbReference>
<evidence type="ECO:0000256" key="10">
    <source>
        <dbReference type="ARBA" id="ARBA00022840"/>
    </source>
</evidence>
<comment type="pathway">
    <text evidence="2">Purine metabolism; IMP biosynthesis via de novo pathway; 5-amino-1-(5-phospho-D-ribosyl)imidazole-4-carboxylate from 5-amino-1-(5-phospho-D-ribosyl)imidazole (carboxylase route): step 1/1.</text>
</comment>
<dbReference type="PANTHER" id="PTHR11609:SF5">
    <property type="entry name" value="PHOSPHORIBOSYLAMINOIMIDAZOLE CARBOXYLASE"/>
    <property type="match status" value="1"/>
</dbReference>
<dbReference type="SMART" id="SM01001">
    <property type="entry name" value="AIRC"/>
    <property type="match status" value="1"/>
</dbReference>
<dbReference type="FunFam" id="3.100.10.10:FF:000001">
    <property type="entry name" value="60S ribosomal protein L18"/>
    <property type="match status" value="1"/>
</dbReference>
<feature type="compositionally biased region" description="Basic residues" evidence="15">
    <location>
        <begin position="203"/>
        <end position="214"/>
    </location>
</feature>
<dbReference type="InterPro" id="IPR016185">
    <property type="entry name" value="PreATP-grasp_dom_sf"/>
</dbReference>
<evidence type="ECO:0000256" key="6">
    <source>
        <dbReference type="ARBA" id="ARBA00021059"/>
    </source>
</evidence>
<name>A0A6A6V8C3_9PLEO</name>
<evidence type="ECO:0000256" key="8">
    <source>
        <dbReference type="ARBA" id="ARBA00022755"/>
    </source>
</evidence>
<evidence type="ECO:0000256" key="12">
    <source>
        <dbReference type="ARBA" id="ARBA00023239"/>
    </source>
</evidence>
<dbReference type="GO" id="GO:1990904">
    <property type="term" value="C:ribonucleoprotein complex"/>
    <property type="evidence" value="ECO:0007669"/>
    <property type="project" value="UniProtKB-KW"/>
</dbReference>
<dbReference type="InterPro" id="IPR036227">
    <property type="entry name" value="Ribosomal_uL15/eL18_sf"/>
</dbReference>
<evidence type="ECO:0000256" key="7">
    <source>
        <dbReference type="ARBA" id="ARBA00022741"/>
    </source>
</evidence>
<comment type="similarity">
    <text evidence="4">Belongs to the eukaryotic ribosomal protein eL18 family.</text>
</comment>
<dbReference type="InterPro" id="IPR003135">
    <property type="entry name" value="ATP-grasp_carboxylate-amine"/>
</dbReference>
<dbReference type="Gene3D" id="3.100.10.10">
    <property type="match status" value="1"/>
</dbReference>
<evidence type="ECO:0000256" key="2">
    <source>
        <dbReference type="ARBA" id="ARBA00004747"/>
    </source>
</evidence>
<evidence type="ECO:0000256" key="11">
    <source>
        <dbReference type="ARBA" id="ARBA00022980"/>
    </source>
</evidence>
<dbReference type="Pfam" id="PF17135">
    <property type="entry name" value="Ribosomal_L18"/>
    <property type="match status" value="1"/>
</dbReference>
<dbReference type="Gene3D" id="3.30.1490.20">
    <property type="entry name" value="ATP-grasp fold, A domain"/>
    <property type="match status" value="1"/>
</dbReference>
<dbReference type="FunFam" id="3.30.470.20:FF:000037">
    <property type="entry name" value="Phosphoribosylaminoimidazole carboxylase, chloroplastic"/>
    <property type="match status" value="1"/>
</dbReference>
<dbReference type="PROSITE" id="PS50975">
    <property type="entry name" value="ATP_GRASP"/>
    <property type="match status" value="1"/>
</dbReference>
<dbReference type="Gene3D" id="3.40.50.20">
    <property type="match status" value="1"/>
</dbReference>
<dbReference type="Pfam" id="PF02222">
    <property type="entry name" value="ATP-grasp"/>
    <property type="match status" value="1"/>
</dbReference>
<dbReference type="InterPro" id="IPR013815">
    <property type="entry name" value="ATP_grasp_subdomain_1"/>
</dbReference>
<evidence type="ECO:0000256" key="13">
    <source>
        <dbReference type="ARBA" id="ARBA00023274"/>
    </source>
</evidence>
<feature type="domain" description="ATP-grasp" evidence="16">
    <location>
        <begin position="357"/>
        <end position="545"/>
    </location>
</feature>
<dbReference type="HAMAP" id="MF_01929">
    <property type="entry name" value="PurE_classI"/>
    <property type="match status" value="1"/>
</dbReference>
<keyword evidence="18" id="KW-1185">Reference proteome</keyword>
<evidence type="ECO:0000256" key="1">
    <source>
        <dbReference type="ARBA" id="ARBA00001244"/>
    </source>
</evidence>
<dbReference type="InterPro" id="IPR054350">
    <property type="entry name" value="PurT/PurK_preATP-grasp"/>
</dbReference>
<dbReference type="NCBIfam" id="NF004679">
    <property type="entry name" value="PRK06019.1-5"/>
    <property type="match status" value="1"/>
</dbReference>
<organism evidence="17 18">
    <name type="scientific">Sporormia fimetaria CBS 119925</name>
    <dbReference type="NCBI Taxonomy" id="1340428"/>
    <lineage>
        <taxon>Eukaryota</taxon>
        <taxon>Fungi</taxon>
        <taxon>Dikarya</taxon>
        <taxon>Ascomycota</taxon>
        <taxon>Pezizomycotina</taxon>
        <taxon>Dothideomycetes</taxon>
        <taxon>Pleosporomycetidae</taxon>
        <taxon>Pleosporales</taxon>
        <taxon>Sporormiaceae</taxon>
        <taxon>Sporormia</taxon>
    </lineage>
</organism>
<feature type="region of interest" description="Disordered" evidence="15">
    <location>
        <begin position="1"/>
        <end position="44"/>
    </location>
</feature>
<dbReference type="GO" id="GO:0006412">
    <property type="term" value="P:translation"/>
    <property type="evidence" value="ECO:0007669"/>
    <property type="project" value="InterPro"/>
</dbReference>
<dbReference type="Pfam" id="PF00731">
    <property type="entry name" value="AIRC"/>
    <property type="match status" value="1"/>
</dbReference>
<dbReference type="NCBIfam" id="TIGR01162">
    <property type="entry name" value="purE"/>
    <property type="match status" value="1"/>
</dbReference>
<dbReference type="SUPFAM" id="SSF56059">
    <property type="entry name" value="Glutathione synthetase ATP-binding domain-like"/>
    <property type="match status" value="1"/>
</dbReference>
<dbReference type="EMBL" id="MU006575">
    <property type="protein sequence ID" value="KAF2746902.1"/>
    <property type="molecule type" value="Genomic_DNA"/>
</dbReference>
<dbReference type="HAMAP" id="MF_01928">
    <property type="entry name" value="PurK"/>
    <property type="match status" value="1"/>
</dbReference>
<dbReference type="InterPro" id="IPR011054">
    <property type="entry name" value="Rudment_hybrid_motif"/>
</dbReference>
<dbReference type="SUPFAM" id="SSF51246">
    <property type="entry name" value="Rudiment single hybrid motif"/>
    <property type="match status" value="1"/>
</dbReference>
<dbReference type="SUPFAM" id="SSF52080">
    <property type="entry name" value="Ribosomal proteins L15p and L18e"/>
    <property type="match status" value="1"/>
</dbReference>
<keyword evidence="11" id="KW-0689">Ribosomal protein</keyword>
<evidence type="ECO:0000256" key="15">
    <source>
        <dbReference type="SAM" id="MobiDB-lite"/>
    </source>
</evidence>
<protein>
    <recommendedName>
        <fullName evidence="6">Phosphoribosylaminoimidazole carboxylase</fullName>
        <ecNumber evidence="5">4.1.1.21</ecNumber>
    </recommendedName>
</protein>
<keyword evidence="13" id="KW-0687">Ribonucleoprotein</keyword>
<dbReference type="Proteomes" id="UP000799440">
    <property type="component" value="Unassembled WGS sequence"/>
</dbReference>
<comment type="similarity">
    <text evidence="3">In the C-terminal section; belongs to the AIR carboxylase family. Class I subfamily.</text>
</comment>
<dbReference type="GO" id="GO:0004638">
    <property type="term" value="F:phosphoribosylaminoimidazole carboxylase activity"/>
    <property type="evidence" value="ECO:0007669"/>
    <property type="project" value="UniProtKB-EC"/>
</dbReference>
<evidence type="ECO:0000256" key="9">
    <source>
        <dbReference type="ARBA" id="ARBA00022793"/>
    </source>
</evidence>
<evidence type="ECO:0000313" key="18">
    <source>
        <dbReference type="Proteomes" id="UP000799440"/>
    </source>
</evidence>
<dbReference type="GO" id="GO:0003735">
    <property type="term" value="F:structural constituent of ribosome"/>
    <property type="evidence" value="ECO:0007669"/>
    <property type="project" value="InterPro"/>
</dbReference>
<keyword evidence="10 14" id="KW-0067">ATP-binding</keyword>
<evidence type="ECO:0000256" key="14">
    <source>
        <dbReference type="PROSITE-ProRule" id="PRU00409"/>
    </source>
</evidence>
<dbReference type="OrthoDB" id="15425at2759"/>
<sequence length="817" mass="89234">MAVERAKAANLPTPKPVEIPPRTSLQPRPSQRQSPRCTPTSKMGIDLDRHHVRDGHRRVPKSENPYVRLLVRLYKFLARRTDAPFNKVVLRRLMMSKINRPPVSLSKIVANAASKQAGEAHKGKTIVIVGTVTDDNRLLELPKLSVAALRFTASARARILAAGGEALTIDEVALRAPTGANTLLIRGPKNSREAVKHFGFGPHKNKKPYVQSKGRKFERARGRRRSRGFKVHTTTHRDSFNCTVVCGLTMADKRKVGLLGGGQLGRMLMEAANRLNIQVNVLDTESSPAKQVASHDGHIAGSFKDAAAVKKLAQASDVVTVEIEHVDTQMLEEVSSAVTVEPSWRTLRTIKDKFAQKQHLKEHGVDVAESVDLEGKGVEGLKEVGRRFGYPYMLKSKTEAYDGRGNFVVKSEEQVDAAFEALGERPLYAERWADFRLELAVMVVKTKDGVLTFPTVETVHEDSICKLTYAPPRGVDAETGKRAQELARKAIGAFEGKGVFGVEMFLLKDGSLLVNEIAPRPHNSGHYTIEACPISQYEAHLRAILDLPLPEAGLRLREPAIMLNILGGKTPDSHIQVANKALELPNASTHLYGKGDARPGRKMGHITVTAPSLAAAEREIQPLIDLVDELKGKAVGPRETDVSPDPLVAVIMGSDSDLPVLKPGLEILEKLQIPFTVRITSAHRTPDWLREYSKGAASTTLKVIIGAAGGAAHLPGMCASWTTLPVIGVPVKATHLDGVDSLYSMTQMPRGEPVATVGINNSTNAALLAVRILGAEDLGVRERLRVWMEGNEREVLGKDGRLVEEGWRGYLEGMGRK</sequence>
<feature type="compositionally biased region" description="Polar residues" evidence="15">
    <location>
        <begin position="23"/>
        <end position="41"/>
    </location>
</feature>
<gene>
    <name evidence="17" type="ORF">M011DRAFT_526626</name>
</gene>
<dbReference type="SUPFAM" id="SSF52440">
    <property type="entry name" value="PreATP-grasp domain"/>
    <property type="match status" value="1"/>
</dbReference>
<dbReference type="InterPro" id="IPR040686">
    <property type="entry name" value="PurK_C"/>
</dbReference>
<dbReference type="Pfam" id="PF17769">
    <property type="entry name" value="PurK_C"/>
    <property type="match status" value="1"/>
</dbReference>
<dbReference type="InterPro" id="IPR021131">
    <property type="entry name" value="Ribosomal_uL15/eL18"/>
</dbReference>
<dbReference type="NCBIfam" id="TIGR01161">
    <property type="entry name" value="purK"/>
    <property type="match status" value="1"/>
</dbReference>
<dbReference type="UniPathway" id="UPA00074">
    <property type="reaction ID" value="UER00130"/>
</dbReference>
<reference evidence="17" key="1">
    <citation type="journal article" date="2020" name="Stud. Mycol.">
        <title>101 Dothideomycetes genomes: a test case for predicting lifestyles and emergence of pathogens.</title>
        <authorList>
            <person name="Haridas S."/>
            <person name="Albert R."/>
            <person name="Binder M."/>
            <person name="Bloem J."/>
            <person name="Labutti K."/>
            <person name="Salamov A."/>
            <person name="Andreopoulos B."/>
            <person name="Baker S."/>
            <person name="Barry K."/>
            <person name="Bills G."/>
            <person name="Bluhm B."/>
            <person name="Cannon C."/>
            <person name="Castanera R."/>
            <person name="Culley D."/>
            <person name="Daum C."/>
            <person name="Ezra D."/>
            <person name="Gonzalez J."/>
            <person name="Henrissat B."/>
            <person name="Kuo A."/>
            <person name="Liang C."/>
            <person name="Lipzen A."/>
            <person name="Lutzoni F."/>
            <person name="Magnuson J."/>
            <person name="Mondo S."/>
            <person name="Nolan M."/>
            <person name="Ohm R."/>
            <person name="Pangilinan J."/>
            <person name="Park H.-J."/>
            <person name="Ramirez L."/>
            <person name="Alfaro M."/>
            <person name="Sun H."/>
            <person name="Tritt A."/>
            <person name="Yoshinaga Y."/>
            <person name="Zwiers L.-H."/>
            <person name="Turgeon B."/>
            <person name="Goodwin S."/>
            <person name="Spatafora J."/>
            <person name="Crous P."/>
            <person name="Grigoriev I."/>
        </authorList>
    </citation>
    <scope>NUCLEOTIDE SEQUENCE</scope>
    <source>
        <strain evidence="17">CBS 119925</strain>
    </source>
</reference>
<evidence type="ECO:0000256" key="5">
    <source>
        <dbReference type="ARBA" id="ARBA00012329"/>
    </source>
</evidence>
<dbReference type="InterPro" id="IPR011761">
    <property type="entry name" value="ATP-grasp"/>
</dbReference>
<dbReference type="InterPro" id="IPR021132">
    <property type="entry name" value="Ribosomal_eL18/eL18-A/B/_CS"/>
</dbReference>
<dbReference type="GO" id="GO:0005840">
    <property type="term" value="C:ribosome"/>
    <property type="evidence" value="ECO:0007669"/>
    <property type="project" value="UniProtKB-KW"/>
</dbReference>